<dbReference type="GO" id="GO:0005507">
    <property type="term" value="F:copper ion binding"/>
    <property type="evidence" value="ECO:0007669"/>
    <property type="project" value="InterPro"/>
</dbReference>
<protein>
    <submittedName>
        <fullName evidence="6">Copper oxidase</fullName>
    </submittedName>
</protein>
<evidence type="ECO:0000256" key="1">
    <source>
        <dbReference type="ARBA" id="ARBA00022723"/>
    </source>
</evidence>
<dbReference type="GO" id="GO:0016491">
    <property type="term" value="F:oxidoreductase activity"/>
    <property type="evidence" value="ECO:0007669"/>
    <property type="project" value="UniProtKB-KW"/>
</dbReference>
<name>A0A2R4WWJ4_9HYPH</name>
<keyword evidence="7" id="KW-1185">Reference proteome</keyword>
<evidence type="ECO:0000256" key="3">
    <source>
        <dbReference type="SAM" id="MobiDB-lite"/>
    </source>
</evidence>
<dbReference type="EMBL" id="CP028844">
    <property type="protein sequence ID" value="AWB25914.1"/>
    <property type="molecule type" value="Genomic_DNA"/>
</dbReference>
<dbReference type="InterPro" id="IPR011706">
    <property type="entry name" value="Cu-oxidase_C"/>
</dbReference>
<evidence type="ECO:0000313" key="6">
    <source>
        <dbReference type="EMBL" id="AWB25914.1"/>
    </source>
</evidence>
<accession>A0A2R4WWJ4</accession>
<dbReference type="InterPro" id="IPR045087">
    <property type="entry name" value="Cu-oxidase_fam"/>
</dbReference>
<dbReference type="RefSeq" id="WP_091891449.1">
    <property type="nucleotide sequence ID" value="NZ_CP028844.1"/>
</dbReference>
<dbReference type="InterPro" id="IPR011707">
    <property type="entry name" value="Cu-oxidase-like_N"/>
</dbReference>
<dbReference type="Pfam" id="PF07732">
    <property type="entry name" value="Cu-oxidase_3"/>
    <property type="match status" value="1"/>
</dbReference>
<feature type="compositionally biased region" description="Low complexity" evidence="3">
    <location>
        <begin position="435"/>
        <end position="444"/>
    </location>
</feature>
<organism evidence="6 7">
    <name type="scientific">Methylobacterium currus</name>
    <dbReference type="NCBI Taxonomy" id="2051553"/>
    <lineage>
        <taxon>Bacteria</taxon>
        <taxon>Pseudomonadati</taxon>
        <taxon>Pseudomonadota</taxon>
        <taxon>Alphaproteobacteria</taxon>
        <taxon>Hyphomicrobiales</taxon>
        <taxon>Methylobacteriaceae</taxon>
        <taxon>Methylobacterium</taxon>
    </lineage>
</organism>
<reference evidence="6 7" key="1">
    <citation type="submission" date="2018-04" db="EMBL/GenBank/DDBJ databases">
        <title>Methylobacterium sp. PR1016A genome.</title>
        <authorList>
            <person name="Park W."/>
        </authorList>
    </citation>
    <scope>NUCLEOTIDE SEQUENCE [LARGE SCALE GENOMIC DNA]</scope>
    <source>
        <strain evidence="6 7">PR1016A</strain>
    </source>
</reference>
<dbReference type="InterPro" id="IPR002355">
    <property type="entry name" value="Cu_oxidase_Cu_BS"/>
</dbReference>
<dbReference type="Gene3D" id="2.60.40.420">
    <property type="entry name" value="Cupredoxins - blue copper proteins"/>
    <property type="match status" value="1"/>
</dbReference>
<dbReference type="CDD" id="cd13860">
    <property type="entry name" value="CuRO_1_2dMco_1"/>
    <property type="match status" value="1"/>
</dbReference>
<evidence type="ECO:0000256" key="2">
    <source>
        <dbReference type="ARBA" id="ARBA00023002"/>
    </source>
</evidence>
<keyword evidence="2" id="KW-0560">Oxidoreductase</keyword>
<dbReference type="InterPro" id="IPR008972">
    <property type="entry name" value="Cupredoxin"/>
</dbReference>
<dbReference type="SUPFAM" id="SSF49503">
    <property type="entry name" value="Cupredoxins"/>
    <property type="match status" value="2"/>
</dbReference>
<feature type="region of interest" description="Disordered" evidence="3">
    <location>
        <begin position="435"/>
        <end position="459"/>
    </location>
</feature>
<feature type="domain" description="Plastocyanin-like" evidence="5">
    <location>
        <begin position="86"/>
        <end position="196"/>
    </location>
</feature>
<feature type="region of interest" description="Disordered" evidence="3">
    <location>
        <begin position="474"/>
        <end position="507"/>
    </location>
</feature>
<gene>
    <name evidence="6" type="ORF">DA075_34495</name>
</gene>
<dbReference type="PROSITE" id="PS00080">
    <property type="entry name" value="MULTICOPPER_OXIDASE2"/>
    <property type="match status" value="1"/>
</dbReference>
<feature type="domain" description="Plastocyanin-like" evidence="4">
    <location>
        <begin position="220"/>
        <end position="336"/>
    </location>
</feature>
<keyword evidence="1" id="KW-0479">Metal-binding</keyword>
<dbReference type="AlphaFoldDB" id="A0A2R4WWJ4"/>
<evidence type="ECO:0000259" key="5">
    <source>
        <dbReference type="Pfam" id="PF07732"/>
    </source>
</evidence>
<dbReference type="PANTHER" id="PTHR11709">
    <property type="entry name" value="MULTI-COPPER OXIDASE"/>
    <property type="match status" value="1"/>
</dbReference>
<sequence>MNRREFIAVSGPGAMLVGAASVSGRVLAASVPEAASMAEVTTQPPLVPKTGPDYNPVVTLNGWTLPWRVTADGWKEFHLVAEPVEREIAPGMTAHLWGYNGQSPGPTIEAVEGDKIRIFVTNKLPEHTTVHWHGMILPSGMDGVGGLTQPTIKPGETFAYEYVLTKSGTFMYHPHADETFQMAMGMMGSFVVHPKDPAFMRVDRDFIFLTAAYDIDPGAYVPKVATMTDFNIWVWNSRAFPGIDPLVVAKGDRVRVRMGNLSMTNHPIHMHGYDFEVTGTDGGWVKESARWPEVSIDLPVGAMRAFEFKADNPGDWAIHCHKAHHTMNAMGHSVRTYIGVDQREVAKRVGQLIPGYMPMGSTGGAAMVEMGMPGPENTLPMMTGTGPFGSVEMGGMFSVVKVREGLARGDYKDPGWYQHPAGTVAYKVQDGAAPAAQTGTAAPDMNPARIGAGKGGRGPTLEVRARQRTLGMQGMATSDPMPAATPTTSSMPGTPMQHDMSTMGRQR</sequence>
<dbReference type="KEGG" id="mee:DA075_34495"/>
<dbReference type="CDD" id="cd04202">
    <property type="entry name" value="CuRO_D2_2dMcoN_like"/>
    <property type="match status" value="1"/>
</dbReference>
<feature type="compositionally biased region" description="Low complexity" evidence="3">
    <location>
        <begin position="475"/>
        <end position="496"/>
    </location>
</feature>
<dbReference type="OrthoDB" id="9757546at2"/>
<dbReference type="Pfam" id="PF07731">
    <property type="entry name" value="Cu-oxidase_2"/>
    <property type="match status" value="1"/>
</dbReference>
<dbReference type="Proteomes" id="UP000244755">
    <property type="component" value="Chromosome 2"/>
</dbReference>
<evidence type="ECO:0000259" key="4">
    <source>
        <dbReference type="Pfam" id="PF07731"/>
    </source>
</evidence>
<proteinExistence type="predicted"/>
<evidence type="ECO:0000313" key="7">
    <source>
        <dbReference type="Proteomes" id="UP000244755"/>
    </source>
</evidence>